<organism evidence="1 2">
    <name type="scientific">Larinioides sclopetarius</name>
    <dbReference type="NCBI Taxonomy" id="280406"/>
    <lineage>
        <taxon>Eukaryota</taxon>
        <taxon>Metazoa</taxon>
        <taxon>Ecdysozoa</taxon>
        <taxon>Arthropoda</taxon>
        <taxon>Chelicerata</taxon>
        <taxon>Arachnida</taxon>
        <taxon>Araneae</taxon>
        <taxon>Araneomorphae</taxon>
        <taxon>Entelegynae</taxon>
        <taxon>Araneoidea</taxon>
        <taxon>Araneidae</taxon>
        <taxon>Larinioides</taxon>
    </lineage>
</organism>
<evidence type="ECO:0000313" key="2">
    <source>
        <dbReference type="Proteomes" id="UP001497382"/>
    </source>
</evidence>
<proteinExistence type="predicted"/>
<feature type="non-terminal residue" evidence="1">
    <location>
        <position position="129"/>
    </location>
</feature>
<dbReference type="Proteomes" id="UP001497382">
    <property type="component" value="Unassembled WGS sequence"/>
</dbReference>
<evidence type="ECO:0000313" key="1">
    <source>
        <dbReference type="EMBL" id="CAL1301856.1"/>
    </source>
</evidence>
<accession>A0AAV2C016</accession>
<dbReference type="AlphaFoldDB" id="A0AAV2C016"/>
<protein>
    <submittedName>
        <fullName evidence="1">Uncharacterized protein</fullName>
    </submittedName>
</protein>
<sequence length="129" mass="15286">MTEPVGNTKVFVQLMPSLLHMCLVKIATKLYRQFDTNILYRAFESRGISETFADIECYPKLLRYNNTKKIKLIPPRLRRKLMETIYGLQREEREWETGHMGTITLKDEECPFYFKSNGMIDEIKTTQQL</sequence>
<comment type="caution">
    <text evidence="1">The sequence shown here is derived from an EMBL/GenBank/DDBJ whole genome shotgun (WGS) entry which is preliminary data.</text>
</comment>
<gene>
    <name evidence="1" type="ORF">LARSCL_LOCUS22741</name>
</gene>
<keyword evidence="2" id="KW-1185">Reference proteome</keyword>
<name>A0AAV2C016_9ARAC</name>
<reference evidence="1 2" key="1">
    <citation type="submission" date="2024-04" db="EMBL/GenBank/DDBJ databases">
        <authorList>
            <person name="Rising A."/>
            <person name="Reimegard J."/>
            <person name="Sonavane S."/>
            <person name="Akerstrom W."/>
            <person name="Nylinder S."/>
            <person name="Hedman E."/>
            <person name="Kallberg Y."/>
        </authorList>
    </citation>
    <scope>NUCLEOTIDE SEQUENCE [LARGE SCALE GENOMIC DNA]</scope>
</reference>
<dbReference type="EMBL" id="CAXIEN010000894">
    <property type="protein sequence ID" value="CAL1301856.1"/>
    <property type="molecule type" value="Genomic_DNA"/>
</dbReference>